<accession>A0ABM1ZW17</accession>
<dbReference type="GeneID" id="115254634"/>
<evidence type="ECO:0000313" key="3">
    <source>
        <dbReference type="EnsemblMetazoa" id="AALFPA23_022194.P32865"/>
    </source>
</evidence>
<evidence type="ECO:0000313" key="4">
    <source>
        <dbReference type="Proteomes" id="UP000069940"/>
    </source>
</evidence>
<feature type="compositionally biased region" description="Polar residues" evidence="1">
    <location>
        <begin position="162"/>
        <end position="176"/>
    </location>
</feature>
<keyword evidence="2" id="KW-0732">Signal</keyword>
<reference evidence="3" key="2">
    <citation type="submission" date="2025-05" db="UniProtKB">
        <authorList>
            <consortium name="EnsemblMetazoa"/>
        </authorList>
    </citation>
    <scope>IDENTIFICATION</scope>
    <source>
        <strain evidence="3">Foshan</strain>
    </source>
</reference>
<dbReference type="EnsemblMetazoa" id="AALFPA23_022194.R32865">
    <property type="protein sequence ID" value="AALFPA23_022194.P32865"/>
    <property type="gene ID" value="AALFPA23_022194"/>
</dbReference>
<evidence type="ECO:0008006" key="5">
    <source>
        <dbReference type="Google" id="ProtNLM"/>
    </source>
</evidence>
<keyword evidence="4" id="KW-1185">Reference proteome</keyword>
<organism evidence="3 4">
    <name type="scientific">Aedes albopictus</name>
    <name type="common">Asian tiger mosquito</name>
    <name type="synonym">Stegomyia albopicta</name>
    <dbReference type="NCBI Taxonomy" id="7160"/>
    <lineage>
        <taxon>Eukaryota</taxon>
        <taxon>Metazoa</taxon>
        <taxon>Ecdysozoa</taxon>
        <taxon>Arthropoda</taxon>
        <taxon>Hexapoda</taxon>
        <taxon>Insecta</taxon>
        <taxon>Pterygota</taxon>
        <taxon>Neoptera</taxon>
        <taxon>Endopterygota</taxon>
        <taxon>Diptera</taxon>
        <taxon>Nematocera</taxon>
        <taxon>Culicoidea</taxon>
        <taxon>Culicidae</taxon>
        <taxon>Culicinae</taxon>
        <taxon>Aedini</taxon>
        <taxon>Aedes</taxon>
        <taxon>Stegomyia</taxon>
    </lineage>
</organism>
<protein>
    <recommendedName>
        <fullName evidence="5">Secreted protein</fullName>
    </recommendedName>
</protein>
<evidence type="ECO:0000256" key="1">
    <source>
        <dbReference type="SAM" id="MobiDB-lite"/>
    </source>
</evidence>
<feature type="chain" id="PRO_5046726774" description="Secreted protein" evidence="2">
    <location>
        <begin position="24"/>
        <end position="265"/>
    </location>
</feature>
<evidence type="ECO:0000256" key="2">
    <source>
        <dbReference type="SAM" id="SignalP"/>
    </source>
</evidence>
<feature type="region of interest" description="Disordered" evidence="1">
    <location>
        <begin position="160"/>
        <end position="200"/>
    </location>
</feature>
<name>A0ABM1ZW17_AEDAL</name>
<feature type="compositionally biased region" description="Basic and acidic residues" evidence="1">
    <location>
        <begin position="177"/>
        <end position="200"/>
    </location>
</feature>
<sequence length="265" mass="30038">MWLFYVSLLSVFLSNSICRSVSAQQQFNTVDFERVDASQSRTIHSMLIAHLTTVARRAPSGVPCDNERTHSIGKRANSVTLSGHRSPLLEVMLRILDTIQLVPKKRSRRAAAMWKPLSPSERKQTLLNSLDPGKTPVFFNDRLQPLMVSSLEQTLDEDDGFANSSFQEHTDSQSSESLEHTSYESSYYDHRGEPTRSAEESNEKLYDLLLKILKVLDDQAYRDAERNRRLEQLRNPGALSLEYEPGCANDDDDDGSWMEATAAMH</sequence>
<reference evidence="4" key="1">
    <citation type="journal article" date="2015" name="Proc. Natl. Acad. Sci. U.S.A.">
        <title>Genome sequence of the Asian Tiger mosquito, Aedes albopictus, reveals insights into its biology, genetics, and evolution.</title>
        <authorList>
            <person name="Chen X.G."/>
            <person name="Jiang X."/>
            <person name="Gu J."/>
            <person name="Xu M."/>
            <person name="Wu Y."/>
            <person name="Deng Y."/>
            <person name="Zhang C."/>
            <person name="Bonizzoni M."/>
            <person name="Dermauw W."/>
            <person name="Vontas J."/>
            <person name="Armbruster P."/>
            <person name="Huang X."/>
            <person name="Yang Y."/>
            <person name="Zhang H."/>
            <person name="He W."/>
            <person name="Peng H."/>
            <person name="Liu Y."/>
            <person name="Wu K."/>
            <person name="Chen J."/>
            <person name="Lirakis M."/>
            <person name="Topalis P."/>
            <person name="Van Leeuwen T."/>
            <person name="Hall A.B."/>
            <person name="Jiang X."/>
            <person name="Thorpe C."/>
            <person name="Mueller R.L."/>
            <person name="Sun C."/>
            <person name="Waterhouse R.M."/>
            <person name="Yan G."/>
            <person name="Tu Z.J."/>
            <person name="Fang X."/>
            <person name="James A.A."/>
        </authorList>
    </citation>
    <scope>NUCLEOTIDE SEQUENCE [LARGE SCALE GENOMIC DNA]</scope>
    <source>
        <strain evidence="4">Foshan</strain>
    </source>
</reference>
<dbReference type="Proteomes" id="UP000069940">
    <property type="component" value="Unassembled WGS sequence"/>
</dbReference>
<dbReference type="RefSeq" id="XP_062714789.1">
    <property type="nucleotide sequence ID" value="XM_062858805.1"/>
</dbReference>
<proteinExistence type="predicted"/>
<feature type="signal peptide" evidence="2">
    <location>
        <begin position="1"/>
        <end position="23"/>
    </location>
</feature>